<evidence type="ECO:0000256" key="1">
    <source>
        <dbReference type="PROSITE-ProRule" id="PRU00339"/>
    </source>
</evidence>
<dbReference type="SMART" id="SM00028">
    <property type="entry name" value="TPR"/>
    <property type="match status" value="1"/>
</dbReference>
<gene>
    <name evidence="4" type="ORF">RFI_02924</name>
</gene>
<dbReference type="Gene3D" id="1.25.40.10">
    <property type="entry name" value="Tetratricopeptide repeat domain"/>
    <property type="match status" value="1"/>
</dbReference>
<keyword evidence="3" id="KW-0732">Signal</keyword>
<protein>
    <submittedName>
        <fullName evidence="4">Uncharacterized protein</fullName>
    </submittedName>
</protein>
<dbReference type="PROSITE" id="PS50005">
    <property type="entry name" value="TPR"/>
    <property type="match status" value="1"/>
</dbReference>
<keyword evidence="5" id="KW-1185">Reference proteome</keyword>
<feature type="signal peptide" evidence="3">
    <location>
        <begin position="1"/>
        <end position="23"/>
    </location>
</feature>
<proteinExistence type="predicted"/>
<organism evidence="4 5">
    <name type="scientific">Reticulomyxa filosa</name>
    <dbReference type="NCBI Taxonomy" id="46433"/>
    <lineage>
        <taxon>Eukaryota</taxon>
        <taxon>Sar</taxon>
        <taxon>Rhizaria</taxon>
        <taxon>Retaria</taxon>
        <taxon>Foraminifera</taxon>
        <taxon>Monothalamids</taxon>
        <taxon>Reticulomyxidae</taxon>
        <taxon>Reticulomyxa</taxon>
    </lineage>
</organism>
<name>X6P6K8_RETFI</name>
<feature type="non-terminal residue" evidence="4">
    <location>
        <position position="1"/>
    </location>
</feature>
<evidence type="ECO:0000256" key="3">
    <source>
        <dbReference type="SAM" id="SignalP"/>
    </source>
</evidence>
<dbReference type="EMBL" id="ASPP01002808">
    <property type="protein sequence ID" value="ETO34170.1"/>
    <property type="molecule type" value="Genomic_DNA"/>
</dbReference>
<comment type="caution">
    <text evidence="4">The sequence shown here is derived from an EMBL/GenBank/DDBJ whole genome shotgun (WGS) entry which is preliminary data.</text>
</comment>
<accession>X6P6K8</accession>
<dbReference type="InterPro" id="IPR019734">
    <property type="entry name" value="TPR_rpt"/>
</dbReference>
<feature type="repeat" description="TPR" evidence="1">
    <location>
        <begin position="30"/>
        <end position="63"/>
    </location>
</feature>
<evidence type="ECO:0000256" key="2">
    <source>
        <dbReference type="SAM" id="Coils"/>
    </source>
</evidence>
<reference evidence="4 5" key="1">
    <citation type="journal article" date="2013" name="Curr. Biol.">
        <title>The Genome of the Foraminiferan Reticulomyxa filosa.</title>
        <authorList>
            <person name="Glockner G."/>
            <person name="Hulsmann N."/>
            <person name="Schleicher M."/>
            <person name="Noegel A.A."/>
            <person name="Eichinger L."/>
            <person name="Gallinger C."/>
            <person name="Pawlowski J."/>
            <person name="Sierra R."/>
            <person name="Euteneuer U."/>
            <person name="Pillet L."/>
            <person name="Moustafa A."/>
            <person name="Platzer M."/>
            <person name="Groth M."/>
            <person name="Szafranski K."/>
            <person name="Schliwa M."/>
        </authorList>
    </citation>
    <scope>NUCLEOTIDE SEQUENCE [LARGE SCALE GENOMIC DNA]</scope>
</reference>
<dbReference type="Proteomes" id="UP000023152">
    <property type="component" value="Unassembled WGS sequence"/>
</dbReference>
<dbReference type="SUPFAM" id="SSF48452">
    <property type="entry name" value="TPR-like"/>
    <property type="match status" value="1"/>
</dbReference>
<keyword evidence="1" id="KW-0802">TPR repeat</keyword>
<keyword evidence="2" id="KW-0175">Coiled coil</keyword>
<evidence type="ECO:0000313" key="5">
    <source>
        <dbReference type="Proteomes" id="UP000023152"/>
    </source>
</evidence>
<dbReference type="AlphaFoldDB" id="X6P6K8"/>
<dbReference type="InterPro" id="IPR011990">
    <property type="entry name" value="TPR-like_helical_dom_sf"/>
</dbReference>
<feature type="coiled-coil region" evidence="2">
    <location>
        <begin position="98"/>
        <end position="128"/>
    </location>
</feature>
<sequence length="325" mass="36982">RSDMNKIGILAILVVFFPFVSLALPSTNRLEEHLKIATQYYKQGNPALAEAEFTKAIELDPKNLTYPVPHNIYSADEFDPSLTPTREELENIVLNPRLPTNAAELEEYKQDLKRIEEEEKEAERAEDIIWKITILKSKLPNLNTGITTPIFNTIDEVVYALGLGKGEASQAHAAFQELQMELGKISEMPQMSDADAKMILEMSTNPGDTFNSIKERLDAMLANAKIKQTKAEAKEAWLSKNGKLRGFENKFNLWLKNQKVFSDIRDKEGKIIRRKFNENSLNTWSDIFNPTFSKKRAENQPGANNLGINEINAMRAKLKEQIQNR</sequence>
<evidence type="ECO:0000313" key="4">
    <source>
        <dbReference type="EMBL" id="ETO34170.1"/>
    </source>
</evidence>
<feature type="chain" id="PRO_5004975976" evidence="3">
    <location>
        <begin position="24"/>
        <end position="325"/>
    </location>
</feature>